<evidence type="ECO:0000259" key="2">
    <source>
        <dbReference type="PROSITE" id="PS51736"/>
    </source>
</evidence>
<dbReference type="InterPro" id="IPR011109">
    <property type="entry name" value="DNA_bind_recombinase_dom"/>
</dbReference>
<dbReference type="InterPro" id="IPR006119">
    <property type="entry name" value="Resolv_N"/>
</dbReference>
<gene>
    <name evidence="4" type="ORF">F9B85_03485</name>
</gene>
<feature type="domain" description="Resolvase/invertase-type recombinase catalytic" evidence="2">
    <location>
        <begin position="567"/>
        <end position="717"/>
    </location>
</feature>
<dbReference type="SUPFAM" id="SSF53041">
    <property type="entry name" value="Resolvase-like"/>
    <property type="match status" value="2"/>
</dbReference>
<dbReference type="Pfam" id="PF00239">
    <property type="entry name" value="Resolvase"/>
    <property type="match status" value="2"/>
</dbReference>
<dbReference type="Pfam" id="PF07508">
    <property type="entry name" value="Recombinase"/>
    <property type="match status" value="2"/>
</dbReference>
<dbReference type="PANTHER" id="PTHR30461">
    <property type="entry name" value="DNA-INVERTASE FROM LAMBDOID PROPHAGE"/>
    <property type="match status" value="1"/>
</dbReference>
<dbReference type="PROSITE" id="PS51736">
    <property type="entry name" value="RECOMBINASES_3"/>
    <property type="match status" value="2"/>
</dbReference>
<dbReference type="Pfam" id="PF13408">
    <property type="entry name" value="Zn_ribbon_recom"/>
    <property type="match status" value="2"/>
</dbReference>
<organism evidence="4 5">
    <name type="scientific">Heliorestis acidaminivorans</name>
    <dbReference type="NCBI Taxonomy" id="553427"/>
    <lineage>
        <taxon>Bacteria</taxon>
        <taxon>Bacillati</taxon>
        <taxon>Bacillota</taxon>
        <taxon>Clostridia</taxon>
        <taxon>Eubacteriales</taxon>
        <taxon>Heliobacteriaceae</taxon>
        <taxon>Heliorestis</taxon>
    </lineage>
</organism>
<dbReference type="Gene3D" id="3.90.1750.20">
    <property type="entry name" value="Putative Large Serine Recombinase, Chain B, Domain 2"/>
    <property type="match status" value="2"/>
</dbReference>
<dbReference type="SMART" id="SM00857">
    <property type="entry name" value="Resolvase"/>
    <property type="match status" value="2"/>
</dbReference>
<dbReference type="InterPro" id="IPR038109">
    <property type="entry name" value="DNA_bind_recomb_sf"/>
</dbReference>
<dbReference type="Proteomes" id="UP000468766">
    <property type="component" value="Unassembled WGS sequence"/>
</dbReference>
<keyword evidence="1" id="KW-0175">Coiled coil</keyword>
<dbReference type="PANTHER" id="PTHR30461:SF23">
    <property type="entry name" value="DNA RECOMBINASE-RELATED"/>
    <property type="match status" value="1"/>
</dbReference>
<dbReference type="Gene3D" id="3.40.50.1390">
    <property type="entry name" value="Resolvase, N-terminal catalytic domain"/>
    <property type="match status" value="2"/>
</dbReference>
<dbReference type="InterPro" id="IPR025827">
    <property type="entry name" value="Zn_ribbon_recom_dom"/>
</dbReference>
<dbReference type="EMBL" id="WBXO01000002">
    <property type="protein sequence ID" value="KAB2953693.1"/>
    <property type="molecule type" value="Genomic_DNA"/>
</dbReference>
<dbReference type="InterPro" id="IPR036162">
    <property type="entry name" value="Resolvase-like_N_sf"/>
</dbReference>
<proteinExistence type="predicted"/>
<dbReference type="RefSeq" id="WP_151618597.1">
    <property type="nucleotide sequence ID" value="NZ_WBXO01000002.1"/>
</dbReference>
<keyword evidence="5" id="KW-1185">Reference proteome</keyword>
<dbReference type="PROSITE" id="PS51737">
    <property type="entry name" value="RECOMBINASE_DNA_BIND"/>
    <property type="match status" value="2"/>
</dbReference>
<evidence type="ECO:0000259" key="3">
    <source>
        <dbReference type="PROSITE" id="PS51737"/>
    </source>
</evidence>
<evidence type="ECO:0000256" key="1">
    <source>
        <dbReference type="SAM" id="Coils"/>
    </source>
</evidence>
<evidence type="ECO:0000313" key="5">
    <source>
        <dbReference type="Proteomes" id="UP000468766"/>
    </source>
</evidence>
<feature type="domain" description="Resolvase/invertase-type recombinase catalytic" evidence="2">
    <location>
        <begin position="5"/>
        <end position="153"/>
    </location>
</feature>
<evidence type="ECO:0000313" key="4">
    <source>
        <dbReference type="EMBL" id="KAB2953693.1"/>
    </source>
</evidence>
<feature type="coiled-coil region" evidence="1">
    <location>
        <begin position="944"/>
        <end position="1033"/>
    </location>
</feature>
<dbReference type="InterPro" id="IPR050639">
    <property type="entry name" value="SSR_resolvase"/>
</dbReference>
<name>A0A6I0F2P9_9FIRM</name>
<protein>
    <recommendedName>
        <fullName evidence="6">Recombinase family protein</fullName>
    </recommendedName>
</protein>
<dbReference type="AlphaFoldDB" id="A0A6I0F2P9"/>
<evidence type="ECO:0008006" key="6">
    <source>
        <dbReference type="Google" id="ProtNLM"/>
    </source>
</evidence>
<dbReference type="GO" id="GO:0003677">
    <property type="term" value="F:DNA binding"/>
    <property type="evidence" value="ECO:0007669"/>
    <property type="project" value="InterPro"/>
</dbReference>
<accession>A0A6I0F2P9</accession>
<reference evidence="4 5" key="1">
    <citation type="submission" date="2019-10" db="EMBL/GenBank/DDBJ databases">
        <title>Whole-genome sequence of the extremophile Heliorestis acidaminivorans DSM 24790.</title>
        <authorList>
            <person name="Kyndt J.A."/>
            <person name="Meyer T.E."/>
        </authorList>
    </citation>
    <scope>NUCLEOTIDE SEQUENCE [LARGE SCALE GENOMIC DNA]</scope>
    <source>
        <strain evidence="4 5">DSM 24790</strain>
    </source>
</reference>
<dbReference type="CDD" id="cd00338">
    <property type="entry name" value="Ser_Recombinase"/>
    <property type="match status" value="2"/>
</dbReference>
<feature type="domain" description="Recombinase" evidence="3">
    <location>
        <begin position="726"/>
        <end position="852"/>
    </location>
</feature>
<feature type="domain" description="Recombinase" evidence="3">
    <location>
        <begin position="160"/>
        <end position="289"/>
    </location>
</feature>
<sequence>MKKTRVACYCRVSSKEEELLNSLENQVQYYTRYIEERSDWRMAGLYIDKGISGKGKKKRTGFLRMLRHCAEGRIDLIITKSVSRFARNTQDFLEVVNDLKEKGIDIYFEKENIHTLSSNSSFLLSTLAAVAQEELRNISENEIWSKEKRAAQGKPAFIRILGYNVERNRQESKITINEEEAAIVREIFALAHAGVSLTNISRVMMERGYQTARGSNEWAYATVKIIVTNYRYTGNVLFRRFFKPNYLSDYKKRNTGERTQYLIENHHPPIISQQMFDEVQKRIVKQKSKAPEREAPRPLAGRIFCGLCHCRCYRTNDKKSQSWICKQIKSHPEKCDAIPIREHEIKEIMQRAMRERYDFSDPDKMKRELKRTNDANFEYHRLSLFYELEAARERERYGPPNDSATKEKRRLEHEILKKEVFWEQVEEDKKYRDQALTSLEKALTDEDLTFEFMRAFILRIEVYPSFDFLITWFDGTESKLKESKYCGKGRKRKPSEDMKMLISANAEAMKPEGIDNNDPLSIKAVPINNHSNNNHTINTEVTPIEEHSRPKSIEILNEPQSSKSKKRVCCYVRVSSGEEDQLASYRFQIAYYTHTIHKNPQYEFAGVYADEAITGTSTEKRTNFNKMIADCVAGKIDLIITKSISRFSRNTLDALEHIRMLKGLPKPVHILFEKENINTEDEKSEIMLTILSTLAQEEARNISENVKWGFRKLAERGIVTVPAYLFYGFDSDENGNWIINEEQAKVIRRIVDEYLKGQSYRDIAKGLTEDGILSPGGKKAWNVTTIKDILRSEKNVGHVTFQKTFVTDYLSSKRKRNEGELPQYIIENHHTPIIEQEVYEAVQQEMERRRNHEKKETRHKSEFSNILYCAHCGSLMWHYLSSPKMIDGKRKKYHYWRCAAASGDVFTIKCEVRSYREEILKQTFMIMLKEMKENPQLSLEAKGAIKEIQLNEEEQKQMDKLQNDQKENYDALYRIVEELGDIDTQSPEIQERTDKIITLEKELEGYNERIEKAKEMQKELDWLLAELSQLKRITKKSKFRDDIFRRLIQRGEVYADGRIVYDLSLGIKWTAYGADQRMPRSKDRNKK</sequence>
<dbReference type="OrthoDB" id="9784557at2"/>
<dbReference type="GO" id="GO:0000150">
    <property type="term" value="F:DNA strand exchange activity"/>
    <property type="evidence" value="ECO:0007669"/>
    <property type="project" value="InterPro"/>
</dbReference>
<comment type="caution">
    <text evidence="4">The sequence shown here is derived from an EMBL/GenBank/DDBJ whole genome shotgun (WGS) entry which is preliminary data.</text>
</comment>